<dbReference type="Proteomes" id="UP000253729">
    <property type="component" value="Unassembled WGS sequence"/>
</dbReference>
<gene>
    <name evidence="1" type="ORF">BDQ94DRAFT_81626</name>
</gene>
<name>A0A3F3PRW7_9EURO</name>
<evidence type="ECO:0000313" key="2">
    <source>
        <dbReference type="Proteomes" id="UP000253729"/>
    </source>
</evidence>
<evidence type="ECO:0000313" key="1">
    <source>
        <dbReference type="EMBL" id="RDH29603.1"/>
    </source>
</evidence>
<sequence length="117" mass="13115">MSIAETHLTALTDDTTCNTVHGSSVGSVVNSMEEYKLHNLSHHFWLQHQAIARYSGWLLGSWDHECRNIPPVRRFRDSTSQKCGTPSAVETHPGPVILRRKSQRWWVSSQYGGLGAG</sequence>
<dbReference type="EMBL" id="KZ852066">
    <property type="protein sequence ID" value="RDH29603.1"/>
    <property type="molecule type" value="Genomic_DNA"/>
</dbReference>
<protein>
    <submittedName>
        <fullName evidence="1">Uncharacterized protein</fullName>
    </submittedName>
</protein>
<accession>A0A3F3PRW7</accession>
<proteinExistence type="predicted"/>
<organism evidence="1 2">
    <name type="scientific">Aspergillus welwitschiae</name>
    <dbReference type="NCBI Taxonomy" id="1341132"/>
    <lineage>
        <taxon>Eukaryota</taxon>
        <taxon>Fungi</taxon>
        <taxon>Dikarya</taxon>
        <taxon>Ascomycota</taxon>
        <taxon>Pezizomycotina</taxon>
        <taxon>Eurotiomycetes</taxon>
        <taxon>Eurotiomycetidae</taxon>
        <taxon>Eurotiales</taxon>
        <taxon>Aspergillaceae</taxon>
        <taxon>Aspergillus</taxon>
        <taxon>Aspergillus subgen. Circumdati</taxon>
    </lineage>
</organism>
<dbReference type="RefSeq" id="XP_026622625.1">
    <property type="nucleotide sequence ID" value="XM_026776615.1"/>
</dbReference>
<dbReference type="GeneID" id="38144971"/>
<reference evidence="1 2" key="1">
    <citation type="submission" date="2018-07" db="EMBL/GenBank/DDBJ databases">
        <title>The genomes of Aspergillus section Nigri reveals drivers in fungal speciation.</title>
        <authorList>
            <consortium name="DOE Joint Genome Institute"/>
            <person name="Vesth T.C."/>
            <person name="Nybo J."/>
            <person name="Theobald S."/>
            <person name="Brandl J."/>
            <person name="Frisvad J.C."/>
            <person name="Nielsen K.F."/>
            <person name="Lyhne E.K."/>
            <person name="Kogle M.E."/>
            <person name="Kuo A."/>
            <person name="Riley R."/>
            <person name="Clum A."/>
            <person name="Nolan M."/>
            <person name="Lipzen A."/>
            <person name="Salamov A."/>
            <person name="Henrissat B."/>
            <person name="Wiebenga A."/>
            <person name="De vries R.P."/>
            <person name="Grigoriev I.V."/>
            <person name="Mortensen U.H."/>
            <person name="Andersen M.R."/>
            <person name="Baker S.E."/>
        </authorList>
    </citation>
    <scope>NUCLEOTIDE SEQUENCE [LARGE SCALE GENOMIC DNA]</scope>
    <source>
        <strain evidence="1 2">CBS 139.54b</strain>
    </source>
</reference>
<keyword evidence="2" id="KW-1185">Reference proteome</keyword>
<dbReference type="AlphaFoldDB" id="A0A3F3PRW7"/>